<dbReference type="Pfam" id="PF13332">
    <property type="entry name" value="Fil_haemagg_2"/>
    <property type="match status" value="3"/>
</dbReference>
<protein>
    <recommendedName>
        <fullName evidence="2">DUF637 domain-containing protein</fullName>
    </recommendedName>
</protein>
<dbReference type="EMBL" id="VFSV01000064">
    <property type="protein sequence ID" value="TRD14766.1"/>
    <property type="molecule type" value="Genomic_DNA"/>
</dbReference>
<feature type="non-terminal residue" evidence="3">
    <location>
        <position position="1"/>
    </location>
</feature>
<name>A0A547PKW0_9RHOB</name>
<proteinExistence type="predicted"/>
<sequence>ITATDGAVGAGDRLAILASEIAVEGLAYGLGSAVLSASEGLTSSGLLESGGALELSAVDLLQLAGGVTAAGALDLDAVRLEVLAGAELLSGSLSARADDLALDGLMAVQNTADVVSTDVLRLSGTLYSGGDLSLSGERIESAASAVAVAGVDFSDLTASLGVANLTLSAASADLGGEMLTGGTATVQVDGALSLRGLLSSDQSLQVNASSIDQTGQVSGKNVSVTAQGNYLLDGDTFGQSHVSVSAGGRTDIAGTVATFQTDGAGNFILDGTVEIQANDILVSGGLAGGRLVLQSITDIANSGDVLALGNVDWIAGRLIRNDGVIDASDVARIEARTVENHVGAVLSAERIRLVASDTLSNSGDIGAATELNIASAQLENSGQLRAGLISISTDELRNNAGGVFDSISAQLNADTHLINEGKIVGTDWVLMSAGELRNAGLFHAGSGLEVVSDSLVNSEAGIIQSQGTVAALVDGSIANNGLIRSLGDIVLDSEAGNITNRGLINGERVFISTPQQIVGDAGSIIGQSLVSLDAARLGRTDLSGANTLQSLGMVASGGGLSLTLSNAGLIVSSGASLAVLGDLRIDLSGSIRNNGIIRAGGSLMLTSAADIINHQSLLKSGETMSLTASNGAFENLSGIVEAGGDLTISASSVVNSYLTVDVSCVIGVCNLMEENYSEKTIDGLDHIRLRNNFARDPNAFDGVIIPEGPFFVEGNRKPSSEYVYKPDFKYFFVGGMGDQPIWTDSKIWSYYLHFDDPLNFLHPLFHIYGGDNDDGRRTDYRFFWEEGANVSLSGAQPIIRSDSTIKIISDQITNDLGLISADKDVVLRAGTVRNTGYDTTKYRYEKEMRYYRVGNDDYSTSYAWMDGRQTELLSVVPGKKYLGRIVAGRNLSINGTTPNGSGGVVNTGVIEGSSTQIVSDQITGGLASGNFIVSDNTVGSVGIDLSDYAATAVLTQTAGSPLSPGTVPVATGSAIDPSAGMRDGVADASFGGVDPATGRRIDTRQSLKSTIARQSANSPNVATVAQEGIDPSQPSTTSLSDQALLFRANDLLGLTSADALPGGFATRDTAGLLSTPDYRTSEGDLVPSSDLSRHALLRSVGFKGDIQFLVDPATEAETIRLANLQQTGRAFLYDEWRTAEDQHDALLENALAFFQTHPGVELGKALSAEQIGNLKAPLLWYVEKTVDGQRVLVPTLYLSQNERNNSPPGSFIGRDNLVLEGGRIALNDSSLLSGRNVTIQSDTTASFGRISATDRLDLRALGATSDLVFSDLELDASPRSLSLYAGRDLLINQDINVSGKLELVAGRDLTLDAIDLTARTALLQAGRDIQLLSQITRTEDIQIPTRQVEERVCRIPGGDGCRVYGTVTKTIPAEGSIRRYSETVDVPSINVRGDLSLFAGRDILQEGGTVSGGDIVLSASRDISIKPVELRSGTEAYVDRSDPGCGWTCAFSSERYRLTSESSSLARAQIDASGSLTLTAGRDLTITSANLDAGGDVSLRALRDIKLNTADQTTQGSFASVFSQRDWNNSTAITSNISSANGNISILADRNLRSHGAGIFADGALSLAAGSGALDFLAARSSTYEKERRSSRKTTSTMSSQVSRLESGENLTLLAGTDLTAEGLQVSVVGGVEAIAGSSLTLAAAANEETYQKEKISRGFLSKKKTTISRYDLTYQGTSISAGEGLRLASGDTMTLAGSQLASTGGHVALDVGDDLVVGIYEDESSYSKDVSKSSFGGLIRRDRQSSSSRTTAGTSDLTAGADLSLASEGNTRLIGSQLVAGGRATITTGGNLNVEGAISTLKTSYFEDDSGAVLKTVTTENTFDQTVEMARFDGDFTFDIGGTTTLTRYDDVYSGDWDARPGTTVDGVSLPGVGTRNPYPDALISGDNVTIVTEELLHSYEFEQNRELSPAFKALVTTAAMLLVGQPQFLVQTFGTSTATGLTTFGIQAGIGTLEGALTGEFDLGDILGDAALSGVTAGIGSGLTTAINLETLGVTLPDSDILTTSLFGDGNLTIRNVAEATLDSGLTAGVGTVVTGSDFGDAFTAGLTGTIVNLAMADAQNEIGGLVVDGTLAGEGSLGHLILHAAVGCGAAELQGGDCAAGAAAGATQSLYAGTAPVTGPESNPTVIRNASLLGAAVGYAFSGGEADNVGIASQVTASGIENNYLTHDDVNLLRQEYDACLAKAQGCSSEEIQALYDKYQDISDLRNEALLAECRDALCVSYYKDQAVSVDDFLRIMDGTAIGNVTFSNAYASSEIWAQADANVLAYNGVIGSHCKTGDVTCLDEARGHAIVLVAGLTPGAVGTAVGLSECVQNPSAIGCSLEILSASAGALSRVVGNVIPTRIAPNRVDDVPQITRNRQHHEQKVNEVVDDLEAQGYQVDTEVSFRGCDTTRRCRADVVARDENGRVVQVVEVKTGDAGLSPNQAEIYPQVANGDAIPTGQVAERLGLRPGVPLRDQGYPNGIPVEVRTFEGVNQ</sequence>
<comment type="caution">
    <text evidence="3">The sequence shown here is derived from an EMBL/GenBank/DDBJ whole genome shotgun (WGS) entry which is preliminary data.</text>
</comment>
<feature type="domain" description="DUF637" evidence="2">
    <location>
        <begin position="1967"/>
        <end position="2107"/>
    </location>
</feature>
<dbReference type="Pfam" id="PF04830">
    <property type="entry name" value="DUF637"/>
    <property type="match status" value="1"/>
</dbReference>
<evidence type="ECO:0000256" key="1">
    <source>
        <dbReference type="SAM" id="MobiDB-lite"/>
    </source>
</evidence>
<gene>
    <name evidence="3" type="ORF">FEV53_18355</name>
</gene>
<dbReference type="Proteomes" id="UP000318590">
    <property type="component" value="Unassembled WGS sequence"/>
</dbReference>
<keyword evidence="4" id="KW-1185">Reference proteome</keyword>
<accession>A0A547PKW0</accession>
<feature type="region of interest" description="Disordered" evidence="1">
    <location>
        <begin position="1585"/>
        <end position="1604"/>
    </location>
</feature>
<reference evidence="3 4" key="1">
    <citation type="submission" date="2019-06" db="EMBL/GenBank/DDBJ databases">
        <title>Paenimaribius caenipelagi gen. nov., sp. nov., isolated from a tidal flat.</title>
        <authorList>
            <person name="Yoon J.-H."/>
        </authorList>
    </citation>
    <scope>NUCLEOTIDE SEQUENCE [LARGE SCALE GENOMIC DNA]</scope>
    <source>
        <strain evidence="3 4">JBTF-M29</strain>
    </source>
</reference>
<evidence type="ECO:0000313" key="3">
    <source>
        <dbReference type="EMBL" id="TRD14766.1"/>
    </source>
</evidence>
<dbReference type="InterPro" id="IPR025157">
    <property type="entry name" value="Hemagglutinin_rpt"/>
</dbReference>
<evidence type="ECO:0000313" key="4">
    <source>
        <dbReference type="Proteomes" id="UP000318590"/>
    </source>
</evidence>
<dbReference type="InterPro" id="IPR006915">
    <property type="entry name" value="DUF637_hemagglutn_put"/>
</dbReference>
<evidence type="ECO:0000259" key="2">
    <source>
        <dbReference type="Pfam" id="PF04830"/>
    </source>
</evidence>
<dbReference type="GO" id="GO:0003824">
    <property type="term" value="F:catalytic activity"/>
    <property type="evidence" value="ECO:0007669"/>
    <property type="project" value="UniProtKB-ARBA"/>
</dbReference>
<organism evidence="3 4">
    <name type="scientific">Palleronia caenipelagi</name>
    <dbReference type="NCBI Taxonomy" id="2489174"/>
    <lineage>
        <taxon>Bacteria</taxon>
        <taxon>Pseudomonadati</taxon>
        <taxon>Pseudomonadota</taxon>
        <taxon>Alphaproteobacteria</taxon>
        <taxon>Rhodobacterales</taxon>
        <taxon>Roseobacteraceae</taxon>
        <taxon>Palleronia</taxon>
    </lineage>
</organism>